<dbReference type="Pfam" id="PF00270">
    <property type="entry name" value="DEAD"/>
    <property type="match status" value="1"/>
</dbReference>
<dbReference type="InterPro" id="IPR055227">
    <property type="entry name" value="HRQ1_WHD"/>
</dbReference>
<proteinExistence type="predicted"/>
<dbReference type="InterPro" id="IPR018973">
    <property type="entry name" value="MZB"/>
</dbReference>
<dbReference type="GO" id="GO:0036297">
    <property type="term" value="P:interstrand cross-link repair"/>
    <property type="evidence" value="ECO:0007669"/>
    <property type="project" value="TreeGrafter"/>
</dbReference>
<dbReference type="GO" id="GO:0006289">
    <property type="term" value="P:nucleotide-excision repair"/>
    <property type="evidence" value="ECO:0007669"/>
    <property type="project" value="TreeGrafter"/>
</dbReference>
<dbReference type="CDD" id="cd17923">
    <property type="entry name" value="DEXHc_Hrq1-like"/>
    <property type="match status" value="1"/>
</dbReference>
<dbReference type="SUPFAM" id="SSF52540">
    <property type="entry name" value="P-loop containing nucleoside triphosphate hydrolases"/>
    <property type="match status" value="1"/>
</dbReference>
<dbReference type="GO" id="GO:0043138">
    <property type="term" value="F:3'-5' DNA helicase activity"/>
    <property type="evidence" value="ECO:0007669"/>
    <property type="project" value="TreeGrafter"/>
</dbReference>
<dbReference type="Pfam" id="PF22982">
    <property type="entry name" value="WHD_HRQ1"/>
    <property type="match status" value="1"/>
</dbReference>
<name>A0A0F9J2R6_9ZZZZ</name>
<dbReference type="SMART" id="SM00487">
    <property type="entry name" value="DEXDc"/>
    <property type="match status" value="1"/>
</dbReference>
<evidence type="ECO:0000259" key="4">
    <source>
        <dbReference type="PROSITE" id="PS51194"/>
    </source>
</evidence>
<dbReference type="InterPro" id="IPR014001">
    <property type="entry name" value="Helicase_ATP-bd"/>
</dbReference>
<dbReference type="Gene3D" id="3.40.50.300">
    <property type="entry name" value="P-loop containing nucleotide triphosphate hydrolases"/>
    <property type="match status" value="2"/>
</dbReference>
<dbReference type="PANTHER" id="PTHR47957:SF3">
    <property type="entry name" value="ATP-DEPENDENT HELICASE HRQ1"/>
    <property type="match status" value="1"/>
</dbReference>
<gene>
    <name evidence="5" type="ORF">LCGC14_1507470</name>
</gene>
<dbReference type="SMART" id="SM00490">
    <property type="entry name" value="HELICc"/>
    <property type="match status" value="1"/>
</dbReference>
<dbReference type="GO" id="GO:0003676">
    <property type="term" value="F:nucleic acid binding"/>
    <property type="evidence" value="ECO:0007669"/>
    <property type="project" value="InterPro"/>
</dbReference>
<protein>
    <recommendedName>
        <fullName evidence="6">DEAD/DEAH box helicase</fullName>
    </recommendedName>
</protein>
<organism evidence="5">
    <name type="scientific">marine sediment metagenome</name>
    <dbReference type="NCBI Taxonomy" id="412755"/>
    <lineage>
        <taxon>unclassified sequences</taxon>
        <taxon>metagenomes</taxon>
        <taxon>ecological metagenomes</taxon>
    </lineage>
</organism>
<evidence type="ECO:0000313" key="5">
    <source>
        <dbReference type="EMBL" id="KKM63838.1"/>
    </source>
</evidence>
<dbReference type="CDD" id="cd18797">
    <property type="entry name" value="SF2_C_Hrq"/>
    <property type="match status" value="1"/>
</dbReference>
<evidence type="ECO:0000259" key="3">
    <source>
        <dbReference type="PROSITE" id="PS51192"/>
    </source>
</evidence>
<evidence type="ECO:0008006" key="6">
    <source>
        <dbReference type="Google" id="ProtNLM"/>
    </source>
</evidence>
<dbReference type="GO" id="GO:0005524">
    <property type="term" value="F:ATP binding"/>
    <property type="evidence" value="ECO:0007669"/>
    <property type="project" value="UniProtKB-KW"/>
</dbReference>
<dbReference type="EMBL" id="LAZR01011022">
    <property type="protein sequence ID" value="KKM63838.1"/>
    <property type="molecule type" value="Genomic_DNA"/>
</dbReference>
<evidence type="ECO:0000256" key="2">
    <source>
        <dbReference type="ARBA" id="ARBA00022840"/>
    </source>
</evidence>
<keyword evidence="1" id="KW-0547">Nucleotide-binding</keyword>
<dbReference type="PANTHER" id="PTHR47957">
    <property type="entry name" value="ATP-DEPENDENT HELICASE HRQ1"/>
    <property type="match status" value="1"/>
</dbReference>
<comment type="caution">
    <text evidence="5">The sequence shown here is derived from an EMBL/GenBank/DDBJ whole genome shotgun (WGS) entry which is preliminary data.</text>
</comment>
<reference evidence="5" key="1">
    <citation type="journal article" date="2015" name="Nature">
        <title>Complex archaea that bridge the gap between prokaryotes and eukaryotes.</title>
        <authorList>
            <person name="Spang A."/>
            <person name="Saw J.H."/>
            <person name="Jorgensen S.L."/>
            <person name="Zaremba-Niedzwiedzka K."/>
            <person name="Martijn J."/>
            <person name="Lind A.E."/>
            <person name="van Eijk R."/>
            <person name="Schleper C."/>
            <person name="Guy L."/>
            <person name="Ettema T.J."/>
        </authorList>
    </citation>
    <scope>NUCLEOTIDE SEQUENCE</scope>
</reference>
<feature type="domain" description="Helicase ATP-binding" evidence="3">
    <location>
        <begin position="65"/>
        <end position="244"/>
    </location>
</feature>
<dbReference type="GO" id="GO:0005634">
    <property type="term" value="C:nucleus"/>
    <property type="evidence" value="ECO:0007669"/>
    <property type="project" value="TreeGrafter"/>
</dbReference>
<dbReference type="Pfam" id="PF09369">
    <property type="entry name" value="MZB"/>
    <property type="match status" value="1"/>
</dbReference>
<dbReference type="Pfam" id="PF00271">
    <property type="entry name" value="Helicase_C"/>
    <property type="match status" value="1"/>
</dbReference>
<accession>A0A0F9J2R6</accession>
<dbReference type="InterPro" id="IPR011545">
    <property type="entry name" value="DEAD/DEAH_box_helicase_dom"/>
</dbReference>
<feature type="domain" description="Helicase C-terminal" evidence="4">
    <location>
        <begin position="275"/>
        <end position="430"/>
    </location>
</feature>
<dbReference type="InterPro" id="IPR027417">
    <property type="entry name" value="P-loop_NTPase"/>
</dbReference>
<sequence>MAIRIEEVIDSLKKSPRHRDRVEHIEILSSQDPIYGKLRKDFPANIRNYLSRKAIKLYKHQCEAIENLRAGKNIIITTPTASGKTLAFNLPVFERLHQDKEATALYLYPSKALSQDQLKVIKELETIGRIETNSAIYDGDTPSYKRQRIRDSSRIIISNPYELHQILPWHYRWQKFLRNFNFIVIDEAHRYRGIFGSSVAFLIRRLQRICKFYGSSPQFVLSTATLANPLEFSEKLTGLDFELISSDGSPKGKKYFIFYNPYFDGIGTLSTHRESMDLFLFFIKKNLQTLCFALSRKMAESIASQSKKKLKESERHLASKIAAYRAGYLPEERREIENRLKKGTLRGITSTNALELGIDVGSLDAVIISGYPGTIISTWQQAGRAGRGIEESVAVLVAFQNPLDQYFMKHPQVFFDKSHEEAVIDLSNPYIVSGHLMCAASELPIQLEEDGIYWEENVEDILKALERENLLQKTRHGWVYSGKGRAVDAVSLDNISSETFKVICRGELLETMDQAQAYREAYKGAVLLHQGETYLVNDFDLKNLIIQIERKNVDYYTQVMDIADIEVLEEIKRKKINGFIISSGDVEVTEKYIKYKIMKYDTVLSTENLNLPPLSFKTMAMWLTIPENIRKKVEAKRLDFAGGLHGLEHALIAIMPFYVMCDRWDIGGVSVPNYPFTDGSKVFLYDGFEGGIGLTEKAFQMTDNIFKMSYELVRDCQCEEGCPACIYSPKCGNGNRPLDKEATRIILKELIARL</sequence>
<keyword evidence="2" id="KW-0067">ATP-binding</keyword>
<dbReference type="PROSITE" id="PS51192">
    <property type="entry name" value="HELICASE_ATP_BIND_1"/>
    <property type="match status" value="1"/>
</dbReference>
<dbReference type="InterPro" id="IPR001650">
    <property type="entry name" value="Helicase_C-like"/>
</dbReference>
<evidence type="ECO:0000256" key="1">
    <source>
        <dbReference type="ARBA" id="ARBA00022741"/>
    </source>
</evidence>
<dbReference type="PROSITE" id="PS51194">
    <property type="entry name" value="HELICASE_CTER"/>
    <property type="match status" value="1"/>
</dbReference>
<dbReference type="AlphaFoldDB" id="A0A0F9J2R6"/>